<accession>A0A2G1BSV1</accession>
<evidence type="ECO:0000256" key="2">
    <source>
        <dbReference type="ARBA" id="ARBA00022723"/>
    </source>
</evidence>
<evidence type="ECO:0000256" key="4">
    <source>
        <dbReference type="ARBA" id="ARBA00023014"/>
    </source>
</evidence>
<dbReference type="InterPro" id="IPR017941">
    <property type="entry name" value="Rieske_2Fe-2S"/>
</dbReference>
<dbReference type="InterPro" id="IPR036922">
    <property type="entry name" value="Rieske_2Fe-2S_sf"/>
</dbReference>
<organism evidence="7 8">
    <name type="scientific">Tenacibaculum discolor</name>
    <dbReference type="NCBI Taxonomy" id="361581"/>
    <lineage>
        <taxon>Bacteria</taxon>
        <taxon>Pseudomonadati</taxon>
        <taxon>Bacteroidota</taxon>
        <taxon>Flavobacteriia</taxon>
        <taxon>Flavobacteriales</taxon>
        <taxon>Flavobacteriaceae</taxon>
        <taxon>Tenacibaculum</taxon>
    </lineage>
</organism>
<sequence length="136" mass="15011">MKKKIYLFLVIICSSCSDNTPINNCFSGIKMNAIIDLSLPEFSGLLVPGGESQNVIQGRNVFIFRTGTSGYRAFDQQCPEQKCNSLMTFNGVEITCPCDDKKYNYLSGGAPLDGEGCNALMYFVTPISNNQLRISR</sequence>
<keyword evidence="1" id="KW-0001">2Fe-2S</keyword>
<reference evidence="6 9" key="3">
    <citation type="submission" date="2023-07" db="EMBL/GenBank/DDBJ databases">
        <title>Genome content predicts the carbon catabolic preferences of heterotrophic bacteria.</title>
        <authorList>
            <person name="Gralka M."/>
        </authorList>
    </citation>
    <scope>NUCLEOTIDE SEQUENCE [LARGE SCALE GENOMIC DNA]</scope>
    <source>
        <strain evidence="6 9">4G03</strain>
    </source>
</reference>
<dbReference type="SUPFAM" id="SSF50022">
    <property type="entry name" value="ISP domain"/>
    <property type="match status" value="1"/>
</dbReference>
<comment type="caution">
    <text evidence="7">The sequence shown here is derived from an EMBL/GenBank/DDBJ whole genome shotgun (WGS) entry which is preliminary data.</text>
</comment>
<evidence type="ECO:0000259" key="5">
    <source>
        <dbReference type="PROSITE" id="PS51296"/>
    </source>
</evidence>
<evidence type="ECO:0000256" key="3">
    <source>
        <dbReference type="ARBA" id="ARBA00023004"/>
    </source>
</evidence>
<dbReference type="EMBL" id="JAUYVU010000011">
    <property type="protein sequence ID" value="MDP2542546.1"/>
    <property type="molecule type" value="Genomic_DNA"/>
</dbReference>
<keyword evidence="9" id="KW-1185">Reference proteome</keyword>
<dbReference type="PROSITE" id="PS51296">
    <property type="entry name" value="RIESKE"/>
    <property type="match status" value="1"/>
</dbReference>
<keyword evidence="2" id="KW-0479">Metal-binding</keyword>
<dbReference type="Proteomes" id="UP001242342">
    <property type="component" value="Unassembled WGS sequence"/>
</dbReference>
<protein>
    <submittedName>
        <fullName evidence="6">Rieske 2Fe-2S domain-containing protein</fullName>
    </submittedName>
</protein>
<dbReference type="GO" id="GO:0051537">
    <property type="term" value="F:2 iron, 2 sulfur cluster binding"/>
    <property type="evidence" value="ECO:0007669"/>
    <property type="project" value="UniProtKB-KW"/>
</dbReference>
<evidence type="ECO:0000313" key="7">
    <source>
        <dbReference type="EMBL" id="PHN97078.1"/>
    </source>
</evidence>
<name>A0A2G1BSV1_9FLAO</name>
<gene>
    <name evidence="7" type="ORF">CSC81_11750</name>
    <name evidence="6" type="ORF">Q8W23_13775</name>
</gene>
<evidence type="ECO:0000313" key="6">
    <source>
        <dbReference type="EMBL" id="MDP2542546.1"/>
    </source>
</evidence>
<evidence type="ECO:0000256" key="1">
    <source>
        <dbReference type="ARBA" id="ARBA00022714"/>
    </source>
</evidence>
<reference evidence="7" key="2">
    <citation type="submission" date="2017-10" db="EMBL/GenBank/DDBJ databases">
        <authorList>
            <person name="Enke T.N."/>
            <person name="Cordero O.X."/>
        </authorList>
    </citation>
    <scope>NUCLEOTIDE SEQUENCE</scope>
    <source>
        <strain evidence="7">4G03</strain>
    </source>
</reference>
<keyword evidence="3" id="KW-0408">Iron</keyword>
<proteinExistence type="predicted"/>
<dbReference type="RefSeq" id="WP_099215936.1">
    <property type="nucleotide sequence ID" value="NZ_JAUYVU010000011.1"/>
</dbReference>
<feature type="domain" description="Rieske" evidence="5">
    <location>
        <begin position="38"/>
        <end position="134"/>
    </location>
</feature>
<dbReference type="AlphaFoldDB" id="A0A2G1BSV1"/>
<reference evidence="7 8" key="1">
    <citation type="journal article" date="2016" name="Nat. Commun.">
        <title>Microbial interactions lead to rapid micro-scale successions on model marine particles.</title>
        <authorList>
            <person name="Datta M.S."/>
            <person name="Sliwerska E."/>
            <person name="Gore J."/>
            <person name="Polz M.F."/>
            <person name="Cordero O.X."/>
        </authorList>
    </citation>
    <scope>NUCLEOTIDE SEQUENCE [LARGE SCALE GENOMIC DNA]</scope>
    <source>
        <strain evidence="7 8">4G03</strain>
    </source>
</reference>
<keyword evidence="4" id="KW-0411">Iron-sulfur</keyword>
<dbReference type="Pfam" id="PF00355">
    <property type="entry name" value="Rieske"/>
    <property type="match status" value="1"/>
</dbReference>
<dbReference type="Proteomes" id="UP000222163">
    <property type="component" value="Unassembled WGS sequence"/>
</dbReference>
<evidence type="ECO:0000313" key="9">
    <source>
        <dbReference type="Proteomes" id="UP001242342"/>
    </source>
</evidence>
<dbReference type="GO" id="GO:0046872">
    <property type="term" value="F:metal ion binding"/>
    <property type="evidence" value="ECO:0007669"/>
    <property type="project" value="UniProtKB-KW"/>
</dbReference>
<evidence type="ECO:0000313" key="8">
    <source>
        <dbReference type="Proteomes" id="UP000222163"/>
    </source>
</evidence>
<dbReference type="Gene3D" id="2.102.10.10">
    <property type="entry name" value="Rieske [2Fe-2S] iron-sulphur domain"/>
    <property type="match status" value="1"/>
</dbReference>
<dbReference type="EMBL" id="PDUU01000009">
    <property type="protein sequence ID" value="PHN97078.1"/>
    <property type="molecule type" value="Genomic_DNA"/>
</dbReference>